<dbReference type="GO" id="GO:0006541">
    <property type="term" value="P:glutamine metabolic process"/>
    <property type="evidence" value="ECO:0007669"/>
    <property type="project" value="InterPro"/>
</dbReference>
<dbReference type="InterPro" id="IPR002474">
    <property type="entry name" value="CarbamoylP_synth_ssu_N"/>
</dbReference>
<comment type="catalytic activity">
    <reaction evidence="9 11">
        <text>hydrogencarbonate + L-glutamine + 2 ATP + H2O = carbamoyl phosphate + L-glutamate + 2 ADP + phosphate + 2 H(+)</text>
        <dbReference type="Rhea" id="RHEA:18633"/>
        <dbReference type="ChEBI" id="CHEBI:15377"/>
        <dbReference type="ChEBI" id="CHEBI:15378"/>
        <dbReference type="ChEBI" id="CHEBI:17544"/>
        <dbReference type="ChEBI" id="CHEBI:29985"/>
        <dbReference type="ChEBI" id="CHEBI:30616"/>
        <dbReference type="ChEBI" id="CHEBI:43474"/>
        <dbReference type="ChEBI" id="CHEBI:58228"/>
        <dbReference type="ChEBI" id="CHEBI:58359"/>
        <dbReference type="ChEBI" id="CHEBI:456216"/>
        <dbReference type="EC" id="6.3.5.5"/>
    </reaction>
</comment>
<keyword evidence="11" id="KW-0055">Arginine biosynthesis</keyword>
<dbReference type="UniPathway" id="UPA00068">
    <property type="reaction ID" value="UER00171"/>
</dbReference>
<feature type="binding site" evidence="11">
    <location>
        <position position="215"/>
    </location>
    <ligand>
        <name>L-glutamine</name>
        <dbReference type="ChEBI" id="CHEBI:58359"/>
    </ligand>
</feature>
<feature type="binding site" evidence="11">
    <location>
        <position position="213"/>
    </location>
    <ligand>
        <name>L-glutamine</name>
        <dbReference type="ChEBI" id="CHEBI:58359"/>
    </ligand>
</feature>
<evidence type="ECO:0000313" key="14">
    <source>
        <dbReference type="Proteomes" id="UP000231371"/>
    </source>
</evidence>
<dbReference type="FunFam" id="3.50.30.20:FF:000001">
    <property type="entry name" value="Carbamoyl-phosphate synthase small chain"/>
    <property type="match status" value="1"/>
</dbReference>
<comment type="subunit">
    <text evidence="11">Composed of two chains; the small (or glutamine) chain promotes the hydrolysis of glutamine to ammonia, which is used by the large (or ammonia) chain to synthesize carbamoyl phosphate. Tetramer of heterodimers (alpha,beta)4.</text>
</comment>
<feature type="domain" description="Carbamoyl-phosphate synthase small subunit N-terminal" evidence="12">
    <location>
        <begin position="1"/>
        <end position="132"/>
    </location>
</feature>
<feature type="binding site" evidence="11">
    <location>
        <position position="286"/>
    </location>
    <ligand>
        <name>L-glutamine</name>
        <dbReference type="ChEBI" id="CHEBI:58359"/>
    </ligand>
</feature>
<dbReference type="PANTHER" id="PTHR43418">
    <property type="entry name" value="MULTIFUNCTIONAL TRYPTOPHAN BIOSYNTHESIS PROTEIN-RELATED"/>
    <property type="match status" value="1"/>
</dbReference>
<dbReference type="Pfam" id="PF00988">
    <property type="entry name" value="CPSase_sm_chain"/>
    <property type="match status" value="1"/>
</dbReference>
<keyword evidence="6 11" id="KW-0067">ATP-binding</keyword>
<evidence type="ECO:0000256" key="11">
    <source>
        <dbReference type="HAMAP-Rule" id="MF_01209"/>
    </source>
</evidence>
<dbReference type="UniPathway" id="UPA00070">
    <property type="reaction ID" value="UER00115"/>
</dbReference>
<dbReference type="InterPro" id="IPR036480">
    <property type="entry name" value="CarbP_synth_ssu_N_sf"/>
</dbReference>
<comment type="function">
    <text evidence="11">Small subunit of the glutamine-dependent carbamoyl phosphate synthetase (CPSase). CPSase catalyzes the formation of carbamoyl phosphate from the ammonia moiety of glutamine, carbonate, and phosphate donated by ATP, constituting the first step of 2 biosynthetic pathways, one leading to arginine and/or urea and the other to pyrimidine nucleotides. The small subunit (glutamine amidotransferase) binds and cleaves glutamine to supply the large subunit with the substrate ammonia.</text>
</comment>
<dbReference type="GO" id="GO:0006526">
    <property type="term" value="P:L-arginine biosynthetic process"/>
    <property type="evidence" value="ECO:0007669"/>
    <property type="project" value="UniProtKB-UniRule"/>
</dbReference>
<feature type="active site" description="Nucleophile" evidence="11">
    <location>
        <position position="241"/>
    </location>
</feature>
<dbReference type="HAMAP" id="MF_01209">
    <property type="entry name" value="CPSase_S_chain"/>
    <property type="match status" value="1"/>
</dbReference>
<dbReference type="EC" id="6.3.5.5" evidence="11"/>
<dbReference type="GO" id="GO:0005524">
    <property type="term" value="F:ATP binding"/>
    <property type="evidence" value="ECO:0007669"/>
    <property type="project" value="UniProtKB-UniRule"/>
</dbReference>
<dbReference type="GO" id="GO:0006207">
    <property type="term" value="P:'de novo' pyrimidine nucleobase biosynthetic process"/>
    <property type="evidence" value="ECO:0007669"/>
    <property type="project" value="InterPro"/>
</dbReference>
<organism evidence="13 14">
    <name type="scientific">Candidatus Shapirobacteria bacterium CG11_big_fil_rev_8_21_14_0_20_40_12</name>
    <dbReference type="NCBI Taxonomy" id="1974889"/>
    <lineage>
        <taxon>Bacteria</taxon>
        <taxon>Candidatus Shapironibacteriota</taxon>
    </lineage>
</organism>
<feature type="binding site" evidence="11">
    <location>
        <position position="283"/>
    </location>
    <ligand>
        <name>L-glutamine</name>
        <dbReference type="ChEBI" id="CHEBI:58359"/>
    </ligand>
</feature>
<dbReference type="PRINTS" id="PR00096">
    <property type="entry name" value="GATASE"/>
</dbReference>
<comment type="pathway">
    <text evidence="2 11">Amino-acid biosynthesis; L-arginine biosynthesis; carbamoyl phosphate from bicarbonate: step 1/1.</text>
</comment>
<keyword evidence="4 11" id="KW-0436">Ligase</keyword>
<dbReference type="GO" id="GO:0044205">
    <property type="term" value="P:'de novo' UMP biosynthetic process"/>
    <property type="evidence" value="ECO:0007669"/>
    <property type="project" value="UniProtKB-UniRule"/>
</dbReference>
<dbReference type="PANTHER" id="PTHR43418:SF7">
    <property type="entry name" value="CARBAMOYL-PHOSPHATE SYNTHASE SMALL CHAIN"/>
    <property type="match status" value="1"/>
</dbReference>
<dbReference type="PRINTS" id="PR00099">
    <property type="entry name" value="CPSGATASE"/>
</dbReference>
<feature type="region of interest" description="CPSase" evidence="11">
    <location>
        <begin position="1"/>
        <end position="166"/>
    </location>
</feature>
<dbReference type="GO" id="GO:0004088">
    <property type="term" value="F:carbamoyl-phosphate synthase (glutamine-hydrolyzing) activity"/>
    <property type="evidence" value="ECO:0007669"/>
    <property type="project" value="UniProtKB-UniRule"/>
</dbReference>
<name>A0A2H0KFL0_9BACT</name>
<dbReference type="SUPFAM" id="SSF52317">
    <property type="entry name" value="Class I glutamine amidotransferase-like"/>
    <property type="match status" value="1"/>
</dbReference>
<dbReference type="NCBIfam" id="NF009475">
    <property type="entry name" value="PRK12838.1"/>
    <property type="match status" value="1"/>
</dbReference>
<feature type="binding site" evidence="11">
    <location>
        <position position="45"/>
    </location>
    <ligand>
        <name>L-glutamine</name>
        <dbReference type="ChEBI" id="CHEBI:58359"/>
    </ligand>
</feature>
<gene>
    <name evidence="11" type="primary">carA</name>
    <name evidence="13" type="ORF">COV89_02685</name>
</gene>
<evidence type="ECO:0000256" key="9">
    <source>
        <dbReference type="ARBA" id="ARBA00048816"/>
    </source>
</evidence>
<dbReference type="AlphaFoldDB" id="A0A2H0KFL0"/>
<proteinExistence type="inferred from homology"/>
<reference evidence="13 14" key="1">
    <citation type="submission" date="2017-09" db="EMBL/GenBank/DDBJ databases">
        <title>Depth-based differentiation of microbial function through sediment-hosted aquifers and enrichment of novel symbionts in the deep terrestrial subsurface.</title>
        <authorList>
            <person name="Probst A.J."/>
            <person name="Ladd B."/>
            <person name="Jarett J.K."/>
            <person name="Geller-Mcgrath D.E."/>
            <person name="Sieber C.M."/>
            <person name="Emerson J.B."/>
            <person name="Anantharaman K."/>
            <person name="Thomas B.C."/>
            <person name="Malmstrom R."/>
            <person name="Stieglmeier M."/>
            <person name="Klingl A."/>
            <person name="Woyke T."/>
            <person name="Ryan C.M."/>
            <person name="Banfield J.F."/>
        </authorList>
    </citation>
    <scope>NUCLEOTIDE SEQUENCE [LARGE SCALE GENOMIC DNA]</scope>
    <source>
        <strain evidence="13">CG11_big_fil_rev_8_21_14_0_20_40_12</strain>
    </source>
</reference>
<evidence type="ECO:0000256" key="1">
    <source>
        <dbReference type="ARBA" id="ARBA00004812"/>
    </source>
</evidence>
<dbReference type="InterPro" id="IPR017926">
    <property type="entry name" value="GATASE"/>
</dbReference>
<evidence type="ECO:0000313" key="13">
    <source>
        <dbReference type="EMBL" id="PIQ70015.1"/>
    </source>
</evidence>
<dbReference type="CDD" id="cd01744">
    <property type="entry name" value="GATase1_CPSase"/>
    <property type="match status" value="1"/>
</dbReference>
<dbReference type="InterPro" id="IPR035686">
    <property type="entry name" value="CPSase_GATase1"/>
</dbReference>
<evidence type="ECO:0000256" key="4">
    <source>
        <dbReference type="ARBA" id="ARBA00022598"/>
    </source>
</evidence>
<dbReference type="PROSITE" id="PS51273">
    <property type="entry name" value="GATASE_TYPE_1"/>
    <property type="match status" value="1"/>
</dbReference>
<comment type="catalytic activity">
    <reaction evidence="10 11">
        <text>L-glutamine + H2O = L-glutamate + NH4(+)</text>
        <dbReference type="Rhea" id="RHEA:15889"/>
        <dbReference type="ChEBI" id="CHEBI:15377"/>
        <dbReference type="ChEBI" id="CHEBI:28938"/>
        <dbReference type="ChEBI" id="CHEBI:29985"/>
        <dbReference type="ChEBI" id="CHEBI:58359"/>
    </reaction>
</comment>
<evidence type="ECO:0000256" key="7">
    <source>
        <dbReference type="ARBA" id="ARBA00022962"/>
    </source>
</evidence>
<dbReference type="GO" id="GO:0004359">
    <property type="term" value="F:glutaminase activity"/>
    <property type="evidence" value="ECO:0007669"/>
    <property type="project" value="RHEA"/>
</dbReference>
<evidence type="ECO:0000256" key="6">
    <source>
        <dbReference type="ARBA" id="ARBA00022840"/>
    </source>
</evidence>
<keyword evidence="7 11" id="KW-0315">Glutamine amidotransferase</keyword>
<feature type="binding site" evidence="11">
    <location>
        <position position="285"/>
    </location>
    <ligand>
        <name>L-glutamine</name>
        <dbReference type="ChEBI" id="CHEBI:58359"/>
    </ligand>
</feature>
<dbReference type="EMBL" id="PCVI01000044">
    <property type="protein sequence ID" value="PIQ70015.1"/>
    <property type="molecule type" value="Genomic_DNA"/>
</dbReference>
<evidence type="ECO:0000259" key="12">
    <source>
        <dbReference type="SMART" id="SM01097"/>
    </source>
</evidence>
<protein>
    <recommendedName>
        <fullName evidence="11">Carbamoyl phosphate synthase small chain</fullName>
        <ecNumber evidence="11">6.3.5.5</ecNumber>
    </recommendedName>
    <alternativeName>
        <fullName evidence="11">Carbamoyl phosphate synthetase glutamine chain</fullName>
    </alternativeName>
</protein>
<dbReference type="SMART" id="SM01097">
    <property type="entry name" value="CPSase_sm_chain"/>
    <property type="match status" value="1"/>
</dbReference>
<feature type="active site" evidence="11">
    <location>
        <position position="325"/>
    </location>
</feature>
<dbReference type="NCBIfam" id="TIGR01368">
    <property type="entry name" value="CPSaseIIsmall"/>
    <property type="match status" value="1"/>
</dbReference>
<keyword evidence="11" id="KW-0028">Amino-acid biosynthesis</keyword>
<keyword evidence="5 11" id="KW-0547">Nucleotide-binding</keyword>
<feature type="binding site" evidence="11">
    <location>
        <position position="242"/>
    </location>
    <ligand>
        <name>L-glutamine</name>
        <dbReference type="ChEBI" id="CHEBI:58359"/>
    </ligand>
</feature>
<dbReference type="SUPFAM" id="SSF52021">
    <property type="entry name" value="Carbamoyl phosphate synthetase, small subunit N-terminal domain"/>
    <property type="match status" value="1"/>
</dbReference>
<evidence type="ECO:0000256" key="8">
    <source>
        <dbReference type="ARBA" id="ARBA00022975"/>
    </source>
</evidence>
<dbReference type="Proteomes" id="UP000231371">
    <property type="component" value="Unassembled WGS sequence"/>
</dbReference>
<comment type="similarity">
    <text evidence="3 11">Belongs to the CarA family.</text>
</comment>
<dbReference type="Gene3D" id="3.50.30.20">
    <property type="entry name" value="Carbamoyl-phosphate synthase small subunit, N-terminal domain"/>
    <property type="match status" value="1"/>
</dbReference>
<feature type="binding site" evidence="11">
    <location>
        <position position="245"/>
    </location>
    <ligand>
        <name>L-glutamine</name>
        <dbReference type="ChEBI" id="CHEBI:58359"/>
    </ligand>
</feature>
<evidence type="ECO:0000256" key="2">
    <source>
        <dbReference type="ARBA" id="ARBA00005077"/>
    </source>
</evidence>
<evidence type="ECO:0000256" key="10">
    <source>
        <dbReference type="ARBA" id="ARBA00049285"/>
    </source>
</evidence>
<keyword evidence="8 11" id="KW-0665">Pyrimidine biosynthesis</keyword>
<accession>A0A2H0KFL0</accession>
<dbReference type="InterPro" id="IPR006274">
    <property type="entry name" value="CarbamoylP_synth_ssu"/>
</dbReference>
<sequence>MKTRLILEDNSVWEGESFGRQVSTAGEVVFTTAMIGYVEALTDPSYKGQILVFTYPLIGNYGVVDRRFFQSDKIQVSGVIVTQVCLSPSHWQSQKSLDLWLKENNVPGLQGIDTRALTQKLRNKGTMLGKIQNNDEEISFYDPNKENLIPKVSLKKPKDFQSGGEKRVCLIDCGHKRSILNCLLDRNLSVKIVPWNYDPFGRFDFDGMVVSNGPGDPKMAVKTVKIVKQAMEKKLPVLGICLGSQIISLAAGAQTYKLKFGHRSLNQPVKDVQSGRCFITSQNHGFAIDPGSLPSGFKQWFFNLNDQTCEGVISDDGKVAGVQFHPEGSPGPTDTSWVFDEFVKLL</sequence>
<comment type="caution">
    <text evidence="13">The sequence shown here is derived from an EMBL/GenBank/DDBJ whole genome shotgun (WGS) entry which is preliminary data.</text>
</comment>
<dbReference type="Pfam" id="PF00117">
    <property type="entry name" value="GATase"/>
    <property type="match status" value="1"/>
</dbReference>
<dbReference type="Gene3D" id="3.40.50.880">
    <property type="match status" value="1"/>
</dbReference>
<evidence type="ECO:0000256" key="3">
    <source>
        <dbReference type="ARBA" id="ARBA00007800"/>
    </source>
</evidence>
<feature type="active site" evidence="11">
    <location>
        <position position="327"/>
    </location>
</feature>
<evidence type="ECO:0000256" key="5">
    <source>
        <dbReference type="ARBA" id="ARBA00022741"/>
    </source>
</evidence>
<dbReference type="PRINTS" id="PR00097">
    <property type="entry name" value="ANTSNTHASEII"/>
</dbReference>
<comment type="pathway">
    <text evidence="1 11">Pyrimidine metabolism; UMP biosynthesis via de novo pathway; (S)-dihydroorotate from bicarbonate: step 1/3.</text>
</comment>
<dbReference type="InterPro" id="IPR050472">
    <property type="entry name" value="Anth_synth/Amidotransfase"/>
</dbReference>
<dbReference type="InterPro" id="IPR029062">
    <property type="entry name" value="Class_I_gatase-like"/>
</dbReference>